<dbReference type="PROSITE" id="PS50160">
    <property type="entry name" value="DNA_LIGASE_A3"/>
    <property type="match status" value="1"/>
</dbReference>
<dbReference type="InterPro" id="IPR012340">
    <property type="entry name" value="NA-bd_OB-fold"/>
</dbReference>
<evidence type="ECO:0000256" key="3">
    <source>
        <dbReference type="ARBA" id="ARBA00022705"/>
    </source>
</evidence>
<evidence type="ECO:0000256" key="1">
    <source>
        <dbReference type="ARBA" id="ARBA00001968"/>
    </source>
</evidence>
<comment type="cofactor">
    <cofactor evidence="1">
        <name>a divalent metal cation</name>
        <dbReference type="ChEBI" id="CHEBI:60240"/>
    </cofactor>
</comment>
<feature type="domain" description="ATP-dependent DNA ligase family profile" evidence="6">
    <location>
        <begin position="264"/>
        <end position="377"/>
    </location>
</feature>
<evidence type="ECO:0000256" key="4">
    <source>
        <dbReference type="ARBA" id="ARBA00022763"/>
    </source>
</evidence>
<comment type="caution">
    <text evidence="7">The sequence shown here is derived from an EMBL/GenBank/DDBJ whole genome shotgun (WGS) entry which is preliminary data.</text>
</comment>
<dbReference type="GO" id="GO:0006310">
    <property type="term" value="P:DNA recombination"/>
    <property type="evidence" value="ECO:0007669"/>
    <property type="project" value="InterPro"/>
</dbReference>
<keyword evidence="4" id="KW-0227">DNA damage</keyword>
<name>A0A0F9UB80_9ZZZZ</name>
<dbReference type="SUPFAM" id="SSF50249">
    <property type="entry name" value="Nucleic acid-binding proteins"/>
    <property type="match status" value="1"/>
</dbReference>
<dbReference type="InterPro" id="IPR012310">
    <property type="entry name" value="DNA_ligase_ATP-dep_cent"/>
</dbReference>
<dbReference type="PANTHER" id="PTHR47810">
    <property type="entry name" value="DNA LIGASE"/>
    <property type="match status" value="1"/>
</dbReference>
<dbReference type="GO" id="GO:0006260">
    <property type="term" value="P:DNA replication"/>
    <property type="evidence" value="ECO:0007669"/>
    <property type="project" value="UniProtKB-KW"/>
</dbReference>
<keyword evidence="5" id="KW-0234">DNA repair</keyword>
<dbReference type="GO" id="GO:0005524">
    <property type="term" value="F:ATP binding"/>
    <property type="evidence" value="ECO:0007669"/>
    <property type="project" value="InterPro"/>
</dbReference>
<dbReference type="InterPro" id="IPR050326">
    <property type="entry name" value="NAD_dep_DNA_ligaseB"/>
</dbReference>
<keyword evidence="3" id="KW-0235">DNA replication</keyword>
<proteinExistence type="predicted"/>
<dbReference type="SUPFAM" id="SSF56091">
    <property type="entry name" value="DNA ligase/mRNA capping enzyme, catalytic domain"/>
    <property type="match status" value="1"/>
</dbReference>
<reference evidence="7" key="1">
    <citation type="journal article" date="2015" name="Nature">
        <title>Complex archaea that bridge the gap between prokaryotes and eukaryotes.</title>
        <authorList>
            <person name="Spang A."/>
            <person name="Saw J.H."/>
            <person name="Jorgensen S.L."/>
            <person name="Zaremba-Niedzwiedzka K."/>
            <person name="Martijn J."/>
            <person name="Lind A.E."/>
            <person name="van Eijk R."/>
            <person name="Schleper C."/>
            <person name="Guy L."/>
            <person name="Ettema T.J."/>
        </authorList>
    </citation>
    <scope>NUCLEOTIDE SEQUENCE</scope>
</reference>
<evidence type="ECO:0000259" key="6">
    <source>
        <dbReference type="PROSITE" id="PS50160"/>
    </source>
</evidence>
<gene>
    <name evidence="7" type="ORF">LCGC14_0244910</name>
</gene>
<evidence type="ECO:0000313" key="7">
    <source>
        <dbReference type="EMBL" id="KKN88884.1"/>
    </source>
</evidence>
<evidence type="ECO:0000256" key="5">
    <source>
        <dbReference type="ARBA" id="ARBA00023204"/>
    </source>
</evidence>
<sequence>MQNLERAIKCLENVEATSKRTEKKDLLRSAANNPILKELFRRAYDWKTTYGITWKQLDLPKAKAIFGDSYSMEEEWDVFLAILDELAARNITGQEAIDTITRFMRAIDPNRAQWYGRVLNRNLQIGANVNTFGEIWPDLASSFAVSLAEKFKDHHMGIQFPVACEPKYDGLRITMVFTDGKGVAKTRSGKEYNEVLKHIIDELAPIVVNGAVDGEIYADWEPNGPLSTYGGKKYRSPWGKTSAMLKTGTYQGIFRPERVTPDMWLELQSELKFWAFDRISLDVYDPTIAMDRTPHHERRANLVKLVASLGEEDASTNLMPQVICNNHEELTDAHQQYMSEKHEGSMIKDLNSPYLPSRSPIMLKRKEEEFIDGILLEVMPGTAGKRNEHWAGRYRVRLANGAETRCNVRGDANRADHWTRRDELVGMIIEMTQQKDAHALGDAARNPVFMRLRDDLPKETV</sequence>
<dbReference type="GO" id="GO:0006281">
    <property type="term" value="P:DNA repair"/>
    <property type="evidence" value="ECO:0007669"/>
    <property type="project" value="UniProtKB-KW"/>
</dbReference>
<dbReference type="AlphaFoldDB" id="A0A0F9UB80"/>
<accession>A0A0F9UB80</accession>
<dbReference type="Pfam" id="PF01068">
    <property type="entry name" value="DNA_ligase_A_M"/>
    <property type="match status" value="1"/>
</dbReference>
<keyword evidence="2" id="KW-0436">Ligase</keyword>
<dbReference type="GO" id="GO:0003910">
    <property type="term" value="F:DNA ligase (ATP) activity"/>
    <property type="evidence" value="ECO:0007669"/>
    <property type="project" value="InterPro"/>
</dbReference>
<dbReference type="EMBL" id="LAZR01000125">
    <property type="protein sequence ID" value="KKN88884.1"/>
    <property type="molecule type" value="Genomic_DNA"/>
</dbReference>
<evidence type="ECO:0000256" key="2">
    <source>
        <dbReference type="ARBA" id="ARBA00022598"/>
    </source>
</evidence>
<dbReference type="Gene3D" id="2.40.50.140">
    <property type="entry name" value="Nucleic acid-binding proteins"/>
    <property type="match status" value="1"/>
</dbReference>
<organism evidence="7">
    <name type="scientific">marine sediment metagenome</name>
    <dbReference type="NCBI Taxonomy" id="412755"/>
    <lineage>
        <taxon>unclassified sequences</taxon>
        <taxon>metagenomes</taxon>
        <taxon>ecological metagenomes</taxon>
    </lineage>
</organism>
<dbReference type="Gene3D" id="3.30.470.30">
    <property type="entry name" value="DNA ligase/mRNA capping enzyme"/>
    <property type="match status" value="1"/>
</dbReference>
<protein>
    <recommendedName>
        <fullName evidence="6">ATP-dependent DNA ligase family profile domain-containing protein</fullName>
    </recommendedName>
</protein>
<dbReference type="PANTHER" id="PTHR47810:SF1">
    <property type="entry name" value="DNA LIGASE B"/>
    <property type="match status" value="1"/>
</dbReference>